<evidence type="ECO:0000256" key="1">
    <source>
        <dbReference type="SAM" id="MobiDB-lite"/>
    </source>
</evidence>
<proteinExistence type="predicted"/>
<evidence type="ECO:0008006" key="5">
    <source>
        <dbReference type="Google" id="ProtNLM"/>
    </source>
</evidence>
<sequence length="259" mass="27876">MGSAWSPFSSYPEGAALRRRIASFALAVGINLLILFMLLEMAPAIFPQRKESTPTTVQLLPDVLTPSRRPDKTRRESGGAAPKAPVPKPVPQPAETPPPPPPAAVTGPMNMIIVSREMFAASDISKMPNRSPVKGAGGGQSDGSGMAGEGDDDGAGRGPGGERLYNAEWYRRPTNAELAYYQPHGAARTGWGLIACRTVKDYRVEDCVQLDESPPGSGFSRSLLQAAWQFRVLPPRVGGKPLVGAWVRIRIDYNEEKGR</sequence>
<dbReference type="RefSeq" id="WP_273688835.1">
    <property type="nucleotide sequence ID" value="NZ_CP117411.1"/>
</dbReference>
<accession>A0ABY7TPG4</accession>
<reference evidence="3 4" key="1">
    <citation type="submission" date="2023-02" db="EMBL/GenBank/DDBJ databases">
        <title>Genome sequence of Sphingomonas naphthae.</title>
        <authorList>
            <person name="Kim S."/>
            <person name="Heo J."/>
            <person name="Kwon S.-W."/>
        </authorList>
    </citation>
    <scope>NUCLEOTIDE SEQUENCE [LARGE SCALE GENOMIC DNA]</scope>
    <source>
        <strain evidence="3 4">KACC 18716</strain>
    </source>
</reference>
<feature type="compositionally biased region" description="Gly residues" evidence="1">
    <location>
        <begin position="135"/>
        <end position="148"/>
    </location>
</feature>
<feature type="region of interest" description="Disordered" evidence="1">
    <location>
        <begin position="126"/>
        <end position="161"/>
    </location>
</feature>
<evidence type="ECO:0000256" key="2">
    <source>
        <dbReference type="SAM" id="Phobius"/>
    </source>
</evidence>
<dbReference type="Proteomes" id="UP001220395">
    <property type="component" value="Chromosome"/>
</dbReference>
<feature type="compositionally biased region" description="Pro residues" evidence="1">
    <location>
        <begin position="84"/>
        <end position="103"/>
    </location>
</feature>
<gene>
    <name evidence="3" type="ORF">PQ455_02305</name>
</gene>
<keyword evidence="2" id="KW-1133">Transmembrane helix</keyword>
<feature type="transmembrane region" description="Helical" evidence="2">
    <location>
        <begin position="20"/>
        <end position="39"/>
    </location>
</feature>
<name>A0ABY7TPG4_9SPHN</name>
<evidence type="ECO:0000313" key="3">
    <source>
        <dbReference type="EMBL" id="WCT74084.1"/>
    </source>
</evidence>
<feature type="compositionally biased region" description="Basic and acidic residues" evidence="1">
    <location>
        <begin position="68"/>
        <end position="77"/>
    </location>
</feature>
<keyword evidence="4" id="KW-1185">Reference proteome</keyword>
<evidence type="ECO:0000313" key="4">
    <source>
        <dbReference type="Proteomes" id="UP001220395"/>
    </source>
</evidence>
<keyword evidence="2" id="KW-0472">Membrane</keyword>
<protein>
    <recommendedName>
        <fullName evidence="5">Energy transducer TonB</fullName>
    </recommendedName>
</protein>
<organism evidence="3 4">
    <name type="scientific">Sphingomonas naphthae</name>
    <dbReference type="NCBI Taxonomy" id="1813468"/>
    <lineage>
        <taxon>Bacteria</taxon>
        <taxon>Pseudomonadati</taxon>
        <taxon>Pseudomonadota</taxon>
        <taxon>Alphaproteobacteria</taxon>
        <taxon>Sphingomonadales</taxon>
        <taxon>Sphingomonadaceae</taxon>
        <taxon>Sphingomonas</taxon>
    </lineage>
</organism>
<dbReference type="EMBL" id="CP117411">
    <property type="protein sequence ID" value="WCT74084.1"/>
    <property type="molecule type" value="Genomic_DNA"/>
</dbReference>
<keyword evidence="2" id="KW-0812">Transmembrane</keyword>
<feature type="region of interest" description="Disordered" evidence="1">
    <location>
        <begin position="53"/>
        <end position="107"/>
    </location>
</feature>